<keyword evidence="3" id="KW-1185">Reference proteome</keyword>
<keyword evidence="2" id="KW-0472">Membrane</keyword>
<organism evidence="2 3">
    <name type="scientific">Tetrahymena thermophila (strain SB210)</name>
    <dbReference type="NCBI Taxonomy" id="312017"/>
    <lineage>
        <taxon>Eukaryota</taxon>
        <taxon>Sar</taxon>
        <taxon>Alveolata</taxon>
        <taxon>Ciliophora</taxon>
        <taxon>Intramacronucleata</taxon>
        <taxon>Oligohymenophorea</taxon>
        <taxon>Hymenostomatida</taxon>
        <taxon>Tetrahymenina</taxon>
        <taxon>Tetrahymenidae</taxon>
        <taxon>Tetrahymena</taxon>
    </lineage>
</organism>
<protein>
    <submittedName>
        <fullName evidence="2">Transmembrane protein, putative</fullName>
    </submittedName>
</protein>
<gene>
    <name evidence="2" type="ORF">TTHERM_00335740</name>
</gene>
<dbReference type="AlphaFoldDB" id="I7LV64"/>
<proteinExistence type="predicted"/>
<dbReference type="HOGENOM" id="CLU_1726009_0_0_1"/>
<accession>I7LV64</accession>
<feature type="signal peptide" evidence="1">
    <location>
        <begin position="1"/>
        <end position="22"/>
    </location>
</feature>
<sequence>MKKQNIILVAIVVFACASFIQTKNVGQLEIIKKYCSEQLKNCTNNKACSQAISKCQNQNDITIVDCLQQCNSFYAQEITKCHNEKAKNLNQLDIIQRFCSVQLNTCIQDRVCYRLLNDCESKDDISVIECLQQSNSLYANQITQCHDENSDN</sequence>
<keyword evidence="1" id="KW-0732">Signal</keyword>
<dbReference type="RefSeq" id="XP_001017542.3">
    <property type="nucleotide sequence ID" value="XM_001017542.3"/>
</dbReference>
<dbReference type="Proteomes" id="UP000009168">
    <property type="component" value="Unassembled WGS sequence"/>
</dbReference>
<evidence type="ECO:0000256" key="1">
    <source>
        <dbReference type="SAM" id="SignalP"/>
    </source>
</evidence>
<dbReference type="PROSITE" id="PS51257">
    <property type="entry name" value="PROKAR_LIPOPROTEIN"/>
    <property type="match status" value="1"/>
</dbReference>
<evidence type="ECO:0000313" key="2">
    <source>
        <dbReference type="EMBL" id="EAR97297.3"/>
    </source>
</evidence>
<keyword evidence="2" id="KW-0812">Transmembrane</keyword>
<dbReference type="EMBL" id="GG662666">
    <property type="protein sequence ID" value="EAR97297.3"/>
    <property type="molecule type" value="Genomic_DNA"/>
</dbReference>
<name>I7LV64_TETTS</name>
<dbReference type="KEGG" id="tet:TTHERM_00335740"/>
<feature type="chain" id="PRO_5003712064" evidence="1">
    <location>
        <begin position="23"/>
        <end position="152"/>
    </location>
</feature>
<reference evidence="3" key="1">
    <citation type="journal article" date="2006" name="PLoS Biol.">
        <title>Macronuclear genome sequence of the ciliate Tetrahymena thermophila, a model eukaryote.</title>
        <authorList>
            <person name="Eisen J.A."/>
            <person name="Coyne R.S."/>
            <person name="Wu M."/>
            <person name="Wu D."/>
            <person name="Thiagarajan M."/>
            <person name="Wortman J.R."/>
            <person name="Badger J.H."/>
            <person name="Ren Q."/>
            <person name="Amedeo P."/>
            <person name="Jones K.M."/>
            <person name="Tallon L.J."/>
            <person name="Delcher A.L."/>
            <person name="Salzberg S.L."/>
            <person name="Silva J.C."/>
            <person name="Haas B.J."/>
            <person name="Majoros W.H."/>
            <person name="Farzad M."/>
            <person name="Carlton J.M."/>
            <person name="Smith R.K. Jr."/>
            <person name="Garg J."/>
            <person name="Pearlman R.E."/>
            <person name="Karrer K.M."/>
            <person name="Sun L."/>
            <person name="Manning G."/>
            <person name="Elde N.C."/>
            <person name="Turkewitz A.P."/>
            <person name="Asai D.J."/>
            <person name="Wilkes D.E."/>
            <person name="Wang Y."/>
            <person name="Cai H."/>
            <person name="Collins K."/>
            <person name="Stewart B.A."/>
            <person name="Lee S.R."/>
            <person name="Wilamowska K."/>
            <person name="Weinberg Z."/>
            <person name="Ruzzo W.L."/>
            <person name="Wloga D."/>
            <person name="Gaertig J."/>
            <person name="Frankel J."/>
            <person name="Tsao C.-C."/>
            <person name="Gorovsky M.A."/>
            <person name="Keeling P.J."/>
            <person name="Waller R.F."/>
            <person name="Patron N.J."/>
            <person name="Cherry J.M."/>
            <person name="Stover N.A."/>
            <person name="Krieger C.J."/>
            <person name="del Toro C."/>
            <person name="Ryder H.F."/>
            <person name="Williamson S.C."/>
            <person name="Barbeau R.A."/>
            <person name="Hamilton E.P."/>
            <person name="Orias E."/>
        </authorList>
    </citation>
    <scope>NUCLEOTIDE SEQUENCE [LARGE SCALE GENOMIC DNA]</scope>
    <source>
        <strain evidence="3">SB210</strain>
    </source>
</reference>
<dbReference type="InParanoid" id="I7LV64"/>
<dbReference type="GeneID" id="7846745"/>
<evidence type="ECO:0000313" key="3">
    <source>
        <dbReference type="Proteomes" id="UP000009168"/>
    </source>
</evidence>